<feature type="transmembrane region" description="Helical" evidence="4">
    <location>
        <begin position="83"/>
        <end position="103"/>
    </location>
</feature>
<keyword evidence="2 4" id="KW-1133">Transmembrane helix</keyword>
<evidence type="ECO:0000256" key="3">
    <source>
        <dbReference type="ARBA" id="ARBA00023136"/>
    </source>
</evidence>
<feature type="transmembrane region" description="Helical" evidence="4">
    <location>
        <begin position="112"/>
        <end position="130"/>
    </location>
</feature>
<evidence type="ECO:0000256" key="1">
    <source>
        <dbReference type="ARBA" id="ARBA00022692"/>
    </source>
</evidence>
<evidence type="ECO:0000313" key="7">
    <source>
        <dbReference type="Proteomes" id="UP000049983"/>
    </source>
</evidence>
<keyword evidence="7" id="KW-1185">Reference proteome</keyword>
<feature type="domain" description="Major facilitator superfamily (MFS) profile" evidence="5">
    <location>
        <begin position="247"/>
        <end position="443"/>
    </location>
</feature>
<dbReference type="InterPro" id="IPR020846">
    <property type="entry name" value="MFS_dom"/>
</dbReference>
<dbReference type="PANTHER" id="PTHR23539:SF1">
    <property type="entry name" value="MAJOR FACILITATOR SUPERFAMILY (MFS) PROFILE DOMAIN-CONTAINING PROTEIN"/>
    <property type="match status" value="1"/>
</dbReference>
<feature type="transmembrane region" description="Helical" evidence="4">
    <location>
        <begin position="289"/>
        <end position="311"/>
    </location>
</feature>
<feature type="transmembrane region" description="Helical" evidence="4">
    <location>
        <begin position="381"/>
        <end position="401"/>
    </location>
</feature>
<organism evidence="6 7">
    <name type="scientific">Roseibium album</name>
    <dbReference type="NCBI Taxonomy" id="311410"/>
    <lineage>
        <taxon>Bacteria</taxon>
        <taxon>Pseudomonadati</taxon>
        <taxon>Pseudomonadota</taxon>
        <taxon>Alphaproteobacteria</taxon>
        <taxon>Hyphomicrobiales</taxon>
        <taxon>Stappiaceae</taxon>
        <taxon>Roseibium</taxon>
    </lineage>
</organism>
<dbReference type="Gene3D" id="1.20.1250.20">
    <property type="entry name" value="MFS general substrate transporter like domains"/>
    <property type="match status" value="2"/>
</dbReference>
<evidence type="ECO:0000313" key="6">
    <source>
        <dbReference type="EMBL" id="CTQ68012.1"/>
    </source>
</evidence>
<reference evidence="7" key="1">
    <citation type="submission" date="2015-07" db="EMBL/GenBank/DDBJ databases">
        <authorList>
            <person name="Rodrigo-Torres Lidia"/>
            <person name="Arahal R.David."/>
        </authorList>
    </citation>
    <scope>NUCLEOTIDE SEQUENCE [LARGE SCALE GENOMIC DNA]</scope>
    <source>
        <strain evidence="7">CECT 5096</strain>
    </source>
</reference>
<accession>A0A0M6ZGU1</accession>
<feature type="transmembrane region" description="Helical" evidence="4">
    <location>
        <begin position="179"/>
        <end position="196"/>
    </location>
</feature>
<feature type="transmembrane region" description="Helical" evidence="4">
    <location>
        <begin position="347"/>
        <end position="369"/>
    </location>
</feature>
<feature type="transmembrane region" description="Helical" evidence="4">
    <location>
        <begin position="255"/>
        <end position="277"/>
    </location>
</feature>
<dbReference type="InterPro" id="IPR036259">
    <property type="entry name" value="MFS_trans_sf"/>
</dbReference>
<dbReference type="Proteomes" id="UP000049983">
    <property type="component" value="Unassembled WGS sequence"/>
</dbReference>
<dbReference type="EMBL" id="CXWC01000003">
    <property type="protein sequence ID" value="CTQ68012.1"/>
    <property type="molecule type" value="Genomic_DNA"/>
</dbReference>
<dbReference type="PROSITE" id="PS50850">
    <property type="entry name" value="MFS"/>
    <property type="match status" value="1"/>
</dbReference>
<feature type="transmembrane region" description="Helical" evidence="4">
    <location>
        <begin position="407"/>
        <end position="431"/>
    </location>
</feature>
<feature type="transmembrane region" description="Helical" evidence="4">
    <location>
        <begin position="323"/>
        <end position="341"/>
    </location>
</feature>
<name>A0A0M6ZGU1_9HYPH</name>
<evidence type="ECO:0000259" key="5">
    <source>
        <dbReference type="PROSITE" id="PS50850"/>
    </source>
</evidence>
<dbReference type="InterPro" id="IPR011701">
    <property type="entry name" value="MFS"/>
</dbReference>
<dbReference type="STRING" id="311410.LA5095_04665"/>
<evidence type="ECO:0000256" key="2">
    <source>
        <dbReference type="ARBA" id="ARBA00022989"/>
    </source>
</evidence>
<feature type="transmembrane region" description="Helical" evidence="4">
    <location>
        <begin position="49"/>
        <end position="71"/>
    </location>
</feature>
<dbReference type="Pfam" id="PF07690">
    <property type="entry name" value="MFS_1"/>
    <property type="match status" value="1"/>
</dbReference>
<dbReference type="GO" id="GO:0022857">
    <property type="term" value="F:transmembrane transporter activity"/>
    <property type="evidence" value="ECO:0007669"/>
    <property type="project" value="InterPro"/>
</dbReference>
<dbReference type="PANTHER" id="PTHR23539">
    <property type="entry name" value="MFS TRANSPORTER"/>
    <property type="match status" value="1"/>
</dbReference>
<dbReference type="AlphaFoldDB" id="A0A0M6ZGU1"/>
<dbReference type="SUPFAM" id="SSF103473">
    <property type="entry name" value="MFS general substrate transporter"/>
    <property type="match status" value="1"/>
</dbReference>
<feature type="transmembrane region" description="Helical" evidence="4">
    <location>
        <begin position="202"/>
        <end position="220"/>
    </location>
</feature>
<feature type="transmembrane region" description="Helical" evidence="4">
    <location>
        <begin position="142"/>
        <end position="167"/>
    </location>
</feature>
<gene>
    <name evidence="6" type="ORF">LA5096_01644</name>
</gene>
<keyword evidence="1 4" id="KW-0812">Transmembrane</keyword>
<evidence type="ECO:0000256" key="4">
    <source>
        <dbReference type="SAM" id="Phobius"/>
    </source>
</evidence>
<keyword evidence="3 4" id="KW-0472">Membrane</keyword>
<sequence length="443" mass="46919">MAILLKVVVSLFLQGYKCKIKFPFVIVLYYVKTHTGSGAKVMQLNRSLLGVNFFAGDVVGGIGPYLAIYLLTLQHWSPGSIGIALAAGSIATVVMQSPAGAIVDTVKWKRTLLIGCAIAIACSTIGILVFNDAFAVYTAQILIGSASAFLGPLIAAVTLGLVGHAYFTRQTSANQAWNHAGNMIAAMLAAILALTWSALGVFWLVAAMACGMIVCALLINKDEIDHDLARGGVAEENAGEKAPEGILSLFEDRRLFVFAICIFLFHSANASMLPLVSQKLSSNSDAEHGVAFTAACVIAAQLVMIVMAIFCGKKADVWGRKPLLLIAFLVLPIRGILFSQFDNTYALVAIQALDGVANGIFAMVFLLVLADITAGTGRFNFAQGVLAMLIGIGASLSNIVAEYIVQYTSYTVGFLSLAATAAVGLVIYVVFMEETLVRDRPSS</sequence>
<proteinExistence type="predicted"/>
<protein>
    <submittedName>
        <fullName evidence="6">Galactoside permease</fullName>
    </submittedName>
</protein>